<name>A0ABM7REV2_9BACT</name>
<keyword evidence="3" id="KW-1185">Reference proteome</keyword>
<gene>
    <name evidence="2" type="ORF">HAHE_13800</name>
</gene>
<evidence type="ECO:0000313" key="2">
    <source>
        <dbReference type="EMBL" id="BCX47472.1"/>
    </source>
</evidence>
<accession>A0ABM7REV2</accession>
<protein>
    <submittedName>
        <fullName evidence="2">Uncharacterized protein</fullName>
    </submittedName>
</protein>
<feature type="region of interest" description="Disordered" evidence="1">
    <location>
        <begin position="1"/>
        <end position="69"/>
    </location>
</feature>
<feature type="compositionally biased region" description="Low complexity" evidence="1">
    <location>
        <begin position="15"/>
        <end position="27"/>
    </location>
</feature>
<sequence length="69" mass="7115">MPEAVDQGAAEKDPVAAGEPPEVAPEARMGWGIGIHGDKKSPAHRNGGGAVERKSVESETNAQQARLGL</sequence>
<evidence type="ECO:0000313" key="3">
    <source>
        <dbReference type="Proteomes" id="UP001374893"/>
    </source>
</evidence>
<dbReference type="EMBL" id="AP024702">
    <property type="protein sequence ID" value="BCX47472.1"/>
    <property type="molecule type" value="Genomic_DNA"/>
</dbReference>
<feature type="compositionally biased region" description="Polar residues" evidence="1">
    <location>
        <begin position="58"/>
        <end position="69"/>
    </location>
</feature>
<dbReference type="Proteomes" id="UP001374893">
    <property type="component" value="Chromosome"/>
</dbReference>
<proteinExistence type="predicted"/>
<organism evidence="2 3">
    <name type="scientific">Haloferula helveola</name>
    <dbReference type="NCBI Taxonomy" id="490095"/>
    <lineage>
        <taxon>Bacteria</taxon>
        <taxon>Pseudomonadati</taxon>
        <taxon>Verrucomicrobiota</taxon>
        <taxon>Verrucomicrobiia</taxon>
        <taxon>Verrucomicrobiales</taxon>
        <taxon>Verrucomicrobiaceae</taxon>
        <taxon>Haloferula</taxon>
    </lineage>
</organism>
<reference evidence="2 3" key="1">
    <citation type="submission" date="2021-06" db="EMBL/GenBank/DDBJ databases">
        <title>Complete genome of Haloferula helveola possessing various polysaccharide degrading enzymes.</title>
        <authorList>
            <person name="Takami H."/>
            <person name="Huang C."/>
            <person name="Hamasaki K."/>
        </authorList>
    </citation>
    <scope>NUCLEOTIDE SEQUENCE [LARGE SCALE GENOMIC DNA]</scope>
    <source>
        <strain evidence="2 3">CN-1</strain>
    </source>
</reference>
<evidence type="ECO:0000256" key="1">
    <source>
        <dbReference type="SAM" id="MobiDB-lite"/>
    </source>
</evidence>